<comment type="subcellular location">
    <subcellularLocation>
        <location evidence="6">Cell membrane</location>
        <topology evidence="6">Multi-pass membrane protein</topology>
    </subcellularLocation>
    <subcellularLocation>
        <location evidence="1">Membrane</location>
    </subcellularLocation>
</comment>
<dbReference type="Proteomes" id="UP000887013">
    <property type="component" value="Unassembled WGS sequence"/>
</dbReference>
<feature type="transmembrane region" description="Helical" evidence="6">
    <location>
        <begin position="81"/>
        <end position="99"/>
    </location>
</feature>
<feature type="compositionally biased region" description="Basic and acidic residues" evidence="7">
    <location>
        <begin position="10"/>
        <end position="22"/>
    </location>
</feature>
<dbReference type="InterPro" id="IPR000615">
    <property type="entry name" value="Bestrophin"/>
</dbReference>
<evidence type="ECO:0000256" key="4">
    <source>
        <dbReference type="ARBA" id="ARBA00023136"/>
    </source>
</evidence>
<comment type="function">
    <text evidence="6">Forms chloride channels.</text>
</comment>
<keyword evidence="6" id="KW-1003">Cell membrane</keyword>
<proteinExistence type="inferred from homology"/>
<keyword evidence="3 6" id="KW-1133">Transmembrane helix</keyword>
<evidence type="ECO:0000313" key="9">
    <source>
        <dbReference type="Proteomes" id="UP000887013"/>
    </source>
</evidence>
<sequence length="105" mass="11865">MSSFPLSLQADDKPRRTTEPSKIEQPPQSAGGSTDEPEVESSSDEMTVSYQYDVASSASGGFIRLLFRWRGSVWKVVYREMLLFTVCYIVLSLLYNFALTEGQQR</sequence>
<evidence type="ECO:0000256" key="3">
    <source>
        <dbReference type="ARBA" id="ARBA00022989"/>
    </source>
</evidence>
<keyword evidence="9" id="KW-1185">Reference proteome</keyword>
<comment type="caution">
    <text evidence="8">The sequence shown here is derived from an EMBL/GenBank/DDBJ whole genome shotgun (WGS) entry which is preliminary data.</text>
</comment>
<organism evidence="8 9">
    <name type="scientific">Nephila pilipes</name>
    <name type="common">Giant wood spider</name>
    <name type="synonym">Nephila maculata</name>
    <dbReference type="NCBI Taxonomy" id="299642"/>
    <lineage>
        <taxon>Eukaryota</taxon>
        <taxon>Metazoa</taxon>
        <taxon>Ecdysozoa</taxon>
        <taxon>Arthropoda</taxon>
        <taxon>Chelicerata</taxon>
        <taxon>Arachnida</taxon>
        <taxon>Araneae</taxon>
        <taxon>Araneomorphae</taxon>
        <taxon>Entelegynae</taxon>
        <taxon>Araneoidea</taxon>
        <taxon>Nephilidae</taxon>
        <taxon>Nephila</taxon>
    </lineage>
</organism>
<dbReference type="PANTHER" id="PTHR10736">
    <property type="entry name" value="BESTROPHIN"/>
    <property type="match status" value="1"/>
</dbReference>
<evidence type="ECO:0000256" key="5">
    <source>
        <dbReference type="ARBA" id="ARBA00034769"/>
    </source>
</evidence>
<feature type="region of interest" description="Disordered" evidence="7">
    <location>
        <begin position="1"/>
        <end position="45"/>
    </location>
</feature>
<dbReference type="OrthoDB" id="8194110at2759"/>
<reference evidence="8" key="1">
    <citation type="submission" date="2020-08" db="EMBL/GenBank/DDBJ databases">
        <title>Multicomponent nature underlies the extraordinary mechanical properties of spider dragline silk.</title>
        <authorList>
            <person name="Kono N."/>
            <person name="Nakamura H."/>
            <person name="Mori M."/>
            <person name="Yoshida Y."/>
            <person name="Ohtoshi R."/>
            <person name="Malay A.D."/>
            <person name="Moran D.A.P."/>
            <person name="Tomita M."/>
            <person name="Numata K."/>
            <person name="Arakawa K."/>
        </authorList>
    </citation>
    <scope>NUCLEOTIDE SEQUENCE</scope>
</reference>
<keyword evidence="2 6" id="KW-0812">Transmembrane</keyword>
<comment type="similarity">
    <text evidence="5 6">Belongs to the anion channel-forming bestrophin (TC 1.A.46) family. Calcium-sensitive chloride channel subfamily.</text>
</comment>
<keyword evidence="6" id="KW-0406">Ion transport</keyword>
<evidence type="ECO:0000256" key="6">
    <source>
        <dbReference type="RuleBase" id="RU363126"/>
    </source>
</evidence>
<evidence type="ECO:0000256" key="2">
    <source>
        <dbReference type="ARBA" id="ARBA00022692"/>
    </source>
</evidence>
<protein>
    <recommendedName>
        <fullName evidence="6">Bestrophin homolog</fullName>
    </recommendedName>
</protein>
<dbReference type="InterPro" id="IPR021134">
    <property type="entry name" value="Bestrophin-like"/>
</dbReference>
<dbReference type="EMBL" id="BMAW01061953">
    <property type="protein sequence ID" value="GFT33677.1"/>
    <property type="molecule type" value="Genomic_DNA"/>
</dbReference>
<keyword evidence="4 6" id="KW-0472">Membrane</keyword>
<comment type="caution">
    <text evidence="6">Lacks conserved residue(s) required for the propagation of feature annotation.</text>
</comment>
<keyword evidence="6" id="KW-0869">Chloride channel</keyword>
<evidence type="ECO:0000313" key="8">
    <source>
        <dbReference type="EMBL" id="GFT33677.1"/>
    </source>
</evidence>
<dbReference type="GO" id="GO:0005886">
    <property type="term" value="C:plasma membrane"/>
    <property type="evidence" value="ECO:0007669"/>
    <property type="project" value="UniProtKB-SubCell"/>
</dbReference>
<evidence type="ECO:0000256" key="7">
    <source>
        <dbReference type="SAM" id="MobiDB-lite"/>
    </source>
</evidence>
<keyword evidence="6" id="KW-0813">Transport</keyword>
<dbReference type="GO" id="GO:0034707">
    <property type="term" value="C:chloride channel complex"/>
    <property type="evidence" value="ECO:0007669"/>
    <property type="project" value="UniProtKB-KW"/>
</dbReference>
<dbReference type="Pfam" id="PF01062">
    <property type="entry name" value="Bestrophin"/>
    <property type="match status" value="1"/>
</dbReference>
<keyword evidence="6" id="KW-0868">Chloride</keyword>
<dbReference type="GO" id="GO:0005254">
    <property type="term" value="F:chloride channel activity"/>
    <property type="evidence" value="ECO:0007669"/>
    <property type="project" value="UniProtKB-KW"/>
</dbReference>
<name>A0A8X6NT52_NEPPI</name>
<accession>A0A8X6NT52</accession>
<evidence type="ECO:0000256" key="1">
    <source>
        <dbReference type="ARBA" id="ARBA00004370"/>
    </source>
</evidence>
<gene>
    <name evidence="8" type="primary">BEST1_1</name>
    <name evidence="8" type="ORF">NPIL_552841</name>
</gene>
<keyword evidence="6" id="KW-0407">Ion channel</keyword>
<dbReference type="AlphaFoldDB" id="A0A8X6NT52"/>